<name>A0AAV0DDQ7_9ASTE</name>
<keyword evidence="1" id="KW-0472">Membrane</keyword>
<dbReference type="AlphaFoldDB" id="A0AAV0DDQ7"/>
<keyword evidence="1" id="KW-1133">Transmembrane helix</keyword>
<dbReference type="EMBL" id="CAMAPF010000988">
    <property type="protein sequence ID" value="CAH9135449.1"/>
    <property type="molecule type" value="Genomic_DNA"/>
</dbReference>
<sequence length="86" mass="9178">METKILNGFSATKKFTKVIIIVFLFDAMFTAALAKGSSSSSAAAASAANAHRHSGASSVSTLTWKPKFGLQLHTIIFNIFIILFLA</sequence>
<gene>
    <name evidence="2" type="ORF">CEPIT_LOCUS13637</name>
    <name evidence="3" type="ORF">CEPIT_LOCUS34518</name>
</gene>
<feature type="transmembrane region" description="Helical" evidence="1">
    <location>
        <begin position="68"/>
        <end position="85"/>
    </location>
</feature>
<accession>A0AAV0DDQ7</accession>
<keyword evidence="1" id="KW-0812">Transmembrane</keyword>
<reference evidence="2" key="1">
    <citation type="submission" date="2022-07" db="EMBL/GenBank/DDBJ databases">
        <authorList>
            <person name="Macas J."/>
            <person name="Novak P."/>
            <person name="Neumann P."/>
        </authorList>
    </citation>
    <scope>NUCLEOTIDE SEQUENCE</scope>
</reference>
<protein>
    <submittedName>
        <fullName evidence="2">Uncharacterized protein</fullName>
    </submittedName>
</protein>
<proteinExistence type="predicted"/>
<comment type="caution">
    <text evidence="2">The sequence shown here is derived from an EMBL/GenBank/DDBJ whole genome shotgun (WGS) entry which is preliminary data.</text>
</comment>
<dbReference type="EMBL" id="CAMAPF010000085">
    <property type="protein sequence ID" value="CAH9096063.1"/>
    <property type="molecule type" value="Genomic_DNA"/>
</dbReference>
<evidence type="ECO:0000313" key="2">
    <source>
        <dbReference type="EMBL" id="CAH9096063.1"/>
    </source>
</evidence>
<evidence type="ECO:0000313" key="3">
    <source>
        <dbReference type="EMBL" id="CAH9135449.1"/>
    </source>
</evidence>
<dbReference type="Proteomes" id="UP001152523">
    <property type="component" value="Unassembled WGS sequence"/>
</dbReference>
<keyword evidence="4" id="KW-1185">Reference proteome</keyword>
<evidence type="ECO:0000256" key="1">
    <source>
        <dbReference type="SAM" id="Phobius"/>
    </source>
</evidence>
<evidence type="ECO:0000313" key="4">
    <source>
        <dbReference type="Proteomes" id="UP001152523"/>
    </source>
</evidence>
<organism evidence="2 4">
    <name type="scientific">Cuscuta epithymum</name>
    <dbReference type="NCBI Taxonomy" id="186058"/>
    <lineage>
        <taxon>Eukaryota</taxon>
        <taxon>Viridiplantae</taxon>
        <taxon>Streptophyta</taxon>
        <taxon>Embryophyta</taxon>
        <taxon>Tracheophyta</taxon>
        <taxon>Spermatophyta</taxon>
        <taxon>Magnoliopsida</taxon>
        <taxon>eudicotyledons</taxon>
        <taxon>Gunneridae</taxon>
        <taxon>Pentapetalae</taxon>
        <taxon>asterids</taxon>
        <taxon>lamiids</taxon>
        <taxon>Solanales</taxon>
        <taxon>Convolvulaceae</taxon>
        <taxon>Cuscuteae</taxon>
        <taxon>Cuscuta</taxon>
        <taxon>Cuscuta subgen. Cuscuta</taxon>
    </lineage>
</organism>